<protein>
    <submittedName>
        <fullName evidence="14">Serine protease SohB</fullName>
    </submittedName>
</protein>
<dbReference type="InterPro" id="IPR047272">
    <property type="entry name" value="S49_SppA_C"/>
</dbReference>
<accession>A0AAX2ES72</accession>
<comment type="subcellular location">
    <subcellularLocation>
        <location evidence="1">Cell membrane</location>
    </subcellularLocation>
</comment>
<dbReference type="NCBIfam" id="NF008745">
    <property type="entry name" value="PRK11778.1"/>
    <property type="match status" value="1"/>
</dbReference>
<dbReference type="PANTHER" id="PTHR42987">
    <property type="entry name" value="PEPTIDASE S49"/>
    <property type="match status" value="1"/>
</dbReference>
<dbReference type="PANTHER" id="PTHR42987:SF4">
    <property type="entry name" value="PROTEASE SOHB-RELATED"/>
    <property type="match status" value="1"/>
</dbReference>
<keyword evidence="6" id="KW-0378">Hydrolase</keyword>
<evidence type="ECO:0000313" key="15">
    <source>
        <dbReference type="EMBL" id="SFT93548.1"/>
    </source>
</evidence>
<dbReference type="GO" id="GO:0006508">
    <property type="term" value="P:proteolysis"/>
    <property type="evidence" value="ECO:0007669"/>
    <property type="project" value="UniProtKB-KW"/>
</dbReference>
<evidence type="ECO:0000256" key="1">
    <source>
        <dbReference type="ARBA" id="ARBA00004236"/>
    </source>
</evidence>
<organism evidence="14 17">
    <name type="scientific">Kosakonia radicincitans</name>
    <dbReference type="NCBI Taxonomy" id="283686"/>
    <lineage>
        <taxon>Bacteria</taxon>
        <taxon>Pseudomonadati</taxon>
        <taxon>Pseudomonadota</taxon>
        <taxon>Gammaproteobacteria</taxon>
        <taxon>Enterobacterales</taxon>
        <taxon>Enterobacteriaceae</taxon>
        <taxon>Kosakonia</taxon>
    </lineage>
</organism>
<comment type="caution">
    <text evidence="14">The sequence shown here is derived from an EMBL/GenBank/DDBJ whole genome shotgun (WGS) entry which is preliminary data.</text>
</comment>
<dbReference type="SUPFAM" id="SSF52096">
    <property type="entry name" value="ClpP/crotonase"/>
    <property type="match status" value="1"/>
</dbReference>
<evidence type="ECO:0000313" key="14">
    <source>
        <dbReference type="EMBL" id="SFR11820.1"/>
    </source>
</evidence>
<keyword evidence="10" id="KW-0175">Coiled coil</keyword>
<evidence type="ECO:0000256" key="2">
    <source>
        <dbReference type="ARBA" id="ARBA00008683"/>
    </source>
</evidence>
<dbReference type="Proteomes" id="UP000198760">
    <property type="component" value="Unassembled WGS sequence"/>
</dbReference>
<keyword evidence="7" id="KW-0720">Serine protease</keyword>
<dbReference type="EMBL" id="FPAV01000007">
    <property type="protein sequence ID" value="SFT93548.1"/>
    <property type="molecule type" value="Genomic_DNA"/>
</dbReference>
<evidence type="ECO:0000313" key="17">
    <source>
        <dbReference type="Proteomes" id="UP000199173"/>
    </source>
</evidence>
<keyword evidence="5 11" id="KW-0812">Transmembrane</keyword>
<dbReference type="AlphaFoldDB" id="A0AAX2ES72"/>
<dbReference type="Gene3D" id="3.90.226.10">
    <property type="entry name" value="2-enoyl-CoA Hydratase, Chain A, domain 1"/>
    <property type="match status" value="1"/>
</dbReference>
<evidence type="ECO:0000256" key="8">
    <source>
        <dbReference type="ARBA" id="ARBA00022989"/>
    </source>
</evidence>
<proteinExistence type="inferred from homology"/>
<name>A0AAX2ES72_9ENTR</name>
<keyword evidence="4 14" id="KW-0645">Protease</keyword>
<evidence type="ECO:0000256" key="5">
    <source>
        <dbReference type="ARBA" id="ARBA00022692"/>
    </source>
</evidence>
<keyword evidence="9 11" id="KW-0472">Membrane</keyword>
<dbReference type="CDD" id="cd07023">
    <property type="entry name" value="S49_Sppa_N_C"/>
    <property type="match status" value="1"/>
</dbReference>
<evidence type="ECO:0000256" key="7">
    <source>
        <dbReference type="ARBA" id="ARBA00022825"/>
    </source>
</evidence>
<dbReference type="InterPro" id="IPR029045">
    <property type="entry name" value="ClpP/crotonase-like_dom_sf"/>
</dbReference>
<evidence type="ECO:0000313" key="16">
    <source>
        <dbReference type="Proteomes" id="UP000198760"/>
    </source>
</evidence>
<dbReference type="GO" id="GO:0004252">
    <property type="term" value="F:serine-type endopeptidase activity"/>
    <property type="evidence" value="ECO:0007669"/>
    <property type="project" value="InterPro"/>
</dbReference>
<dbReference type="Pfam" id="PF08496">
    <property type="entry name" value="Peptidase_S49_N"/>
    <property type="match status" value="1"/>
</dbReference>
<comment type="similarity">
    <text evidence="2">Belongs to the peptidase S49 family.</text>
</comment>
<evidence type="ECO:0000256" key="9">
    <source>
        <dbReference type="ARBA" id="ARBA00023136"/>
    </source>
</evidence>
<feature type="domain" description="Peptidase S49" evidence="12">
    <location>
        <begin position="175"/>
        <end position="323"/>
    </location>
</feature>
<evidence type="ECO:0000256" key="11">
    <source>
        <dbReference type="SAM" id="Phobius"/>
    </source>
</evidence>
<dbReference type="Gene3D" id="6.20.330.10">
    <property type="match status" value="1"/>
</dbReference>
<evidence type="ECO:0000259" key="12">
    <source>
        <dbReference type="Pfam" id="PF01343"/>
    </source>
</evidence>
<keyword evidence="3" id="KW-1003">Cell membrane</keyword>
<feature type="transmembrane region" description="Helical" evidence="11">
    <location>
        <begin position="25"/>
        <end position="47"/>
    </location>
</feature>
<dbReference type="Pfam" id="PF01343">
    <property type="entry name" value="Peptidase_S49"/>
    <property type="match status" value="1"/>
</dbReference>
<dbReference type="InterPro" id="IPR013703">
    <property type="entry name" value="Peptidase_S49_N_proteobac"/>
</dbReference>
<evidence type="ECO:0000256" key="6">
    <source>
        <dbReference type="ARBA" id="ARBA00022801"/>
    </source>
</evidence>
<feature type="domain" description="Peptidase S49 N-terminal proteobacteria" evidence="13">
    <location>
        <begin position="17"/>
        <end position="172"/>
    </location>
</feature>
<reference evidence="16 17" key="1">
    <citation type="submission" date="2016-10" db="EMBL/GenBank/DDBJ databases">
        <authorList>
            <person name="Varghese N."/>
            <person name="Submissions S."/>
        </authorList>
    </citation>
    <scope>NUCLEOTIDE SEQUENCE [LARGE SCALE GENOMIC DNA]</scope>
    <source>
        <strain evidence="15 16">NFIX06</strain>
        <strain evidence="14 17">NFIX08</strain>
    </source>
</reference>
<gene>
    <name evidence="15" type="ORF">SAMN03159428_02826</name>
    <name evidence="14" type="ORF">SAMN03159514_02246</name>
</gene>
<evidence type="ECO:0000256" key="10">
    <source>
        <dbReference type="SAM" id="Coils"/>
    </source>
</evidence>
<dbReference type="InterPro" id="IPR002142">
    <property type="entry name" value="Peptidase_S49"/>
</dbReference>
<evidence type="ECO:0000256" key="3">
    <source>
        <dbReference type="ARBA" id="ARBA00022475"/>
    </source>
</evidence>
<dbReference type="Proteomes" id="UP000199173">
    <property type="component" value="Unassembled WGS sequence"/>
</dbReference>
<dbReference type="GO" id="GO:0005886">
    <property type="term" value="C:plasma membrane"/>
    <property type="evidence" value="ECO:0007669"/>
    <property type="project" value="UniProtKB-SubCell"/>
</dbReference>
<sequence>MYTGAMIIGVTEVVRVELLSEYGLFLAKIATVVVAIAVIAVLIVNLTQRKRQRGELKITRLSEQYKEMQEEMSASLLDDHQQKQWHKAQKKKLKQEAKEAKAKAKAGKSVDSGKSRVYVLDFKGSMDAGEVSGLREEITAVLTVAKPQDQVVLRLESPGGVVHGYGLAASQLQRLRDRHIPLTIAVDKVAASGGYMMACVADKIVAAPFAIIGSIGVVAQIPNFNRFLKGKEIDIELHTAGQFKRTLTLLGENTEEGRQKFRESLNETHDLFKDFVHQMRPALDIESVATGEHWYGSQALEKGLIDQIGTSDELLLSLYENHEVIGVRYQQRKKMMERFTGSATESIDHLLMRWWQRGQKPLM</sequence>
<dbReference type="EMBL" id="FOYJ01000004">
    <property type="protein sequence ID" value="SFR11820.1"/>
    <property type="molecule type" value="Genomic_DNA"/>
</dbReference>
<evidence type="ECO:0000259" key="13">
    <source>
        <dbReference type="Pfam" id="PF08496"/>
    </source>
</evidence>
<evidence type="ECO:0000256" key="4">
    <source>
        <dbReference type="ARBA" id="ARBA00022670"/>
    </source>
</evidence>
<keyword evidence="16" id="KW-1185">Reference proteome</keyword>
<dbReference type="KEGG" id="krd:A3780_12225"/>
<keyword evidence="8 11" id="KW-1133">Transmembrane helix</keyword>
<feature type="coiled-coil region" evidence="10">
    <location>
        <begin position="51"/>
        <end position="110"/>
    </location>
</feature>